<sequence>RKTWKGHSVAHGRVLTTLEVFTMNVNMPERADLSMLMEIITAKAELLEPNSLF</sequence>
<dbReference type="AlphaFoldDB" id="A0AAV4N284"/>
<dbReference type="Proteomes" id="UP001054945">
    <property type="component" value="Unassembled WGS sequence"/>
</dbReference>
<feature type="non-terminal residue" evidence="1">
    <location>
        <position position="1"/>
    </location>
</feature>
<evidence type="ECO:0000313" key="2">
    <source>
        <dbReference type="Proteomes" id="UP001054945"/>
    </source>
</evidence>
<reference evidence="1 2" key="1">
    <citation type="submission" date="2021-06" db="EMBL/GenBank/DDBJ databases">
        <title>Caerostris extrusa draft genome.</title>
        <authorList>
            <person name="Kono N."/>
            <person name="Arakawa K."/>
        </authorList>
    </citation>
    <scope>NUCLEOTIDE SEQUENCE [LARGE SCALE GENOMIC DNA]</scope>
</reference>
<protein>
    <submittedName>
        <fullName evidence="1">Uncharacterized protein</fullName>
    </submittedName>
</protein>
<dbReference type="EMBL" id="BPLR01002835">
    <property type="protein sequence ID" value="GIX78409.1"/>
    <property type="molecule type" value="Genomic_DNA"/>
</dbReference>
<evidence type="ECO:0000313" key="1">
    <source>
        <dbReference type="EMBL" id="GIX78409.1"/>
    </source>
</evidence>
<gene>
    <name evidence="1" type="ORF">CEXT_439091</name>
</gene>
<name>A0AAV4N284_CAEEX</name>
<accession>A0AAV4N284</accession>
<keyword evidence="2" id="KW-1185">Reference proteome</keyword>
<organism evidence="1 2">
    <name type="scientific">Caerostris extrusa</name>
    <name type="common">Bark spider</name>
    <name type="synonym">Caerostris bankana</name>
    <dbReference type="NCBI Taxonomy" id="172846"/>
    <lineage>
        <taxon>Eukaryota</taxon>
        <taxon>Metazoa</taxon>
        <taxon>Ecdysozoa</taxon>
        <taxon>Arthropoda</taxon>
        <taxon>Chelicerata</taxon>
        <taxon>Arachnida</taxon>
        <taxon>Araneae</taxon>
        <taxon>Araneomorphae</taxon>
        <taxon>Entelegynae</taxon>
        <taxon>Araneoidea</taxon>
        <taxon>Araneidae</taxon>
        <taxon>Caerostris</taxon>
    </lineage>
</organism>
<comment type="caution">
    <text evidence="1">The sequence shown here is derived from an EMBL/GenBank/DDBJ whole genome shotgun (WGS) entry which is preliminary data.</text>
</comment>
<proteinExistence type="predicted"/>